<organism evidence="5">
    <name type="scientific">Heligmosomoides polygyrus</name>
    <name type="common">Parasitic roundworm</name>
    <dbReference type="NCBI Taxonomy" id="6339"/>
    <lineage>
        <taxon>Eukaryota</taxon>
        <taxon>Metazoa</taxon>
        <taxon>Ecdysozoa</taxon>
        <taxon>Nematoda</taxon>
        <taxon>Chromadorea</taxon>
        <taxon>Rhabditida</taxon>
        <taxon>Rhabditina</taxon>
        <taxon>Rhabditomorpha</taxon>
        <taxon>Strongyloidea</taxon>
        <taxon>Heligmosomidae</taxon>
        <taxon>Heligmosomoides</taxon>
    </lineage>
</organism>
<evidence type="ECO:0000256" key="1">
    <source>
        <dbReference type="ARBA" id="ARBA00023157"/>
    </source>
</evidence>
<keyword evidence="1" id="KW-1015">Disulfide bond</keyword>
<dbReference type="Gene3D" id="2.10.70.10">
    <property type="entry name" value="Complement Module, domain 1"/>
    <property type="match status" value="1"/>
</dbReference>
<accession>A0A3P8E9Q6</accession>
<proteinExistence type="predicted"/>
<feature type="domain" description="Sushi" evidence="4">
    <location>
        <begin position="5"/>
        <end position="71"/>
    </location>
</feature>
<sequence length="144" mass="16067">MSNSAGCDPYQLPKTSSYDNLTHWRKPDPDNKYQHGTHVTLSCSSGPVVDGTQESVCNNGQWLPQLGRCPIDSWTFICRDGVWYPPIACITPDCSSRVVGHTITLMDNNDDVNTMNDNDDNADIAVRPLADEEVFLFSQADWKD</sequence>
<dbReference type="CDD" id="cd00033">
    <property type="entry name" value="CCP"/>
    <property type="match status" value="1"/>
</dbReference>
<dbReference type="PROSITE" id="PS50923">
    <property type="entry name" value="SUSHI"/>
    <property type="match status" value="1"/>
</dbReference>
<feature type="region of interest" description="Disordered" evidence="3">
    <location>
        <begin position="1"/>
        <end position="30"/>
    </location>
</feature>
<dbReference type="EMBL" id="UZAH01030034">
    <property type="protein sequence ID" value="VDP08969.1"/>
    <property type="molecule type" value="Genomic_DNA"/>
</dbReference>
<evidence type="ECO:0000256" key="3">
    <source>
        <dbReference type="SAM" id="MobiDB-lite"/>
    </source>
</evidence>
<comment type="caution">
    <text evidence="2">Lacks conserved residue(s) required for the propagation of feature annotation.</text>
</comment>
<reference evidence="5" key="1">
    <citation type="submission" date="2018-11" db="EMBL/GenBank/DDBJ databases">
        <authorList>
            <consortium name="Pathogen Informatics"/>
        </authorList>
    </citation>
    <scope>NUCLEOTIDE SEQUENCE [LARGE SCALE GENOMIC DNA]</scope>
</reference>
<name>A0A3P8E9Q6_HELPZ</name>
<dbReference type="InterPro" id="IPR000436">
    <property type="entry name" value="Sushi_SCR_CCP_dom"/>
</dbReference>
<dbReference type="AlphaFoldDB" id="A0A3P8E9Q6"/>
<dbReference type="InterPro" id="IPR035976">
    <property type="entry name" value="Sushi/SCR/CCP_sf"/>
</dbReference>
<keyword evidence="2" id="KW-0768">Sushi</keyword>
<evidence type="ECO:0000313" key="5">
    <source>
        <dbReference type="EMBL" id="VDP08969.1"/>
    </source>
</evidence>
<dbReference type="Pfam" id="PF00084">
    <property type="entry name" value="Sushi"/>
    <property type="match status" value="1"/>
</dbReference>
<evidence type="ECO:0000259" key="4">
    <source>
        <dbReference type="PROSITE" id="PS50923"/>
    </source>
</evidence>
<gene>
    <name evidence="5" type="ORF">HPBE_LOCUS17470</name>
</gene>
<protein>
    <recommendedName>
        <fullName evidence="4">Sushi domain-containing protein</fullName>
    </recommendedName>
</protein>
<evidence type="ECO:0000256" key="2">
    <source>
        <dbReference type="PROSITE-ProRule" id="PRU00302"/>
    </source>
</evidence>
<dbReference type="SUPFAM" id="SSF57535">
    <property type="entry name" value="Complement control module/SCR domain"/>
    <property type="match status" value="1"/>
</dbReference>